<feature type="compositionally biased region" description="Acidic residues" evidence="4">
    <location>
        <begin position="22"/>
        <end position="35"/>
    </location>
</feature>
<evidence type="ECO:0000256" key="1">
    <source>
        <dbReference type="ARBA" id="ARBA00022737"/>
    </source>
</evidence>
<dbReference type="PROSITE" id="PS50102">
    <property type="entry name" value="RRM"/>
    <property type="match status" value="2"/>
</dbReference>
<dbReference type="Proteomes" id="UP000594262">
    <property type="component" value="Unplaced"/>
</dbReference>
<dbReference type="PANTHER" id="PTHR48032:SF6">
    <property type="entry name" value="RNA-BINDING (RRM_RBD_RNP MOTIFS) FAMILY PROTEIN"/>
    <property type="match status" value="1"/>
</dbReference>
<feature type="domain" description="RRM" evidence="5">
    <location>
        <begin position="141"/>
        <end position="230"/>
    </location>
</feature>
<dbReference type="SUPFAM" id="SSF54928">
    <property type="entry name" value="RNA-binding domain, RBD"/>
    <property type="match status" value="1"/>
</dbReference>
<evidence type="ECO:0000313" key="6">
    <source>
        <dbReference type="EnsemblMetazoa" id="CLYHEMP008869.1"/>
    </source>
</evidence>
<dbReference type="RefSeq" id="XP_066920102.1">
    <property type="nucleotide sequence ID" value="XM_067064001.1"/>
</dbReference>
<dbReference type="SMART" id="SM00360">
    <property type="entry name" value="RRM"/>
    <property type="match status" value="2"/>
</dbReference>
<feature type="domain" description="RRM" evidence="5">
    <location>
        <begin position="49"/>
        <end position="128"/>
    </location>
</feature>
<evidence type="ECO:0000313" key="7">
    <source>
        <dbReference type="Proteomes" id="UP000594262"/>
    </source>
</evidence>
<keyword evidence="1" id="KW-0677">Repeat</keyword>
<dbReference type="Pfam" id="PF00076">
    <property type="entry name" value="RRM_1"/>
    <property type="match status" value="2"/>
</dbReference>
<keyword evidence="2 3" id="KW-0694">RNA-binding</keyword>
<dbReference type="Gene3D" id="3.30.70.330">
    <property type="match status" value="2"/>
</dbReference>
<keyword evidence="7" id="KW-1185">Reference proteome</keyword>
<evidence type="ECO:0000259" key="5">
    <source>
        <dbReference type="PROSITE" id="PS50102"/>
    </source>
</evidence>
<dbReference type="InterPro" id="IPR000504">
    <property type="entry name" value="RRM_dom"/>
</dbReference>
<proteinExistence type="predicted"/>
<dbReference type="GO" id="GO:0003729">
    <property type="term" value="F:mRNA binding"/>
    <property type="evidence" value="ECO:0007669"/>
    <property type="project" value="TreeGrafter"/>
</dbReference>
<evidence type="ECO:0000256" key="4">
    <source>
        <dbReference type="SAM" id="MobiDB-lite"/>
    </source>
</evidence>
<protein>
    <recommendedName>
        <fullName evidence="5">RRM domain-containing protein</fullName>
    </recommendedName>
</protein>
<dbReference type="GO" id="GO:0006417">
    <property type="term" value="P:regulation of translation"/>
    <property type="evidence" value="ECO:0007669"/>
    <property type="project" value="TreeGrafter"/>
</dbReference>
<dbReference type="PANTHER" id="PTHR48032">
    <property type="entry name" value="RNA-BINDING PROTEIN MUSASHI HOMOLOG RBP6"/>
    <property type="match status" value="1"/>
</dbReference>
<name>A0A7M5WL75_9CNID</name>
<feature type="region of interest" description="Disordered" evidence="4">
    <location>
        <begin position="227"/>
        <end position="251"/>
    </location>
</feature>
<dbReference type="EnsemblMetazoa" id="CLYHEMT008869.1">
    <property type="protein sequence ID" value="CLYHEMP008869.1"/>
    <property type="gene ID" value="CLYHEMG008869"/>
</dbReference>
<dbReference type="GeneID" id="136807417"/>
<evidence type="ECO:0000256" key="2">
    <source>
        <dbReference type="ARBA" id="ARBA00022884"/>
    </source>
</evidence>
<evidence type="ECO:0000256" key="3">
    <source>
        <dbReference type="PROSITE-ProRule" id="PRU00176"/>
    </source>
</evidence>
<accession>A0A7M5WL75</accession>
<dbReference type="AlphaFoldDB" id="A0A7M5WL75"/>
<dbReference type="RefSeq" id="XP_066920101.1">
    <property type="nucleotide sequence ID" value="XM_067064000.1"/>
</dbReference>
<dbReference type="OrthoDB" id="6019873at2759"/>
<feature type="region of interest" description="Disordered" evidence="4">
    <location>
        <begin position="1"/>
        <end position="36"/>
    </location>
</feature>
<dbReference type="InterPro" id="IPR012677">
    <property type="entry name" value="Nucleotide-bd_a/b_plait_sf"/>
</dbReference>
<organism evidence="6 7">
    <name type="scientific">Clytia hemisphaerica</name>
    <dbReference type="NCBI Taxonomy" id="252671"/>
    <lineage>
        <taxon>Eukaryota</taxon>
        <taxon>Metazoa</taxon>
        <taxon>Cnidaria</taxon>
        <taxon>Hydrozoa</taxon>
        <taxon>Hydroidolina</taxon>
        <taxon>Leptothecata</taxon>
        <taxon>Obeliida</taxon>
        <taxon>Clytiidae</taxon>
        <taxon>Clytia</taxon>
    </lineage>
</organism>
<sequence>MADTEEQVPQTEEPTTEKVESTEEEKPETEEEEITEFIRDPILDEEEMKKVFVGGISTESTEDELKQYFEEKCGGSVTDTVIIKKDTDKKSHFGFLTFETSDLVDEVLLKREELNFKGRQLDVNRAVPKNNNNAGAHERTKKLFIANLPKMNCSEDDLLNYFKHRHPKKYGTIESIQLIKKKDEKGNKMEENKGYGFVMVTSEDLADKMAIQHATFEFGGRKIELKKSVPTNEGGGHRGRRGRGGNNQMQGGMGPYGGGGYDPYWGYGGNYGGYGGGYGGYGEAYGWGGYGGGAGGNRGGRGGRGRFTPY</sequence>
<dbReference type="InterPro" id="IPR035979">
    <property type="entry name" value="RBD_domain_sf"/>
</dbReference>
<reference evidence="6" key="1">
    <citation type="submission" date="2021-01" db="UniProtKB">
        <authorList>
            <consortium name="EnsemblMetazoa"/>
        </authorList>
    </citation>
    <scope>IDENTIFICATION</scope>
</reference>